<dbReference type="InterPro" id="IPR039422">
    <property type="entry name" value="MarR/SlyA-like"/>
</dbReference>
<feature type="domain" description="HTH marR-type" evidence="1">
    <location>
        <begin position="20"/>
        <end position="153"/>
    </location>
</feature>
<dbReference type="Gene3D" id="1.10.10.10">
    <property type="entry name" value="Winged helix-like DNA-binding domain superfamily/Winged helix DNA-binding domain"/>
    <property type="match status" value="1"/>
</dbReference>
<dbReference type="GO" id="GO:0006950">
    <property type="term" value="P:response to stress"/>
    <property type="evidence" value="ECO:0007669"/>
    <property type="project" value="TreeGrafter"/>
</dbReference>
<accession>D2QY77</accession>
<dbReference type="PANTHER" id="PTHR33164">
    <property type="entry name" value="TRANSCRIPTIONAL REGULATOR, MARR FAMILY"/>
    <property type="match status" value="1"/>
</dbReference>
<sequence length="164" mass="19012">MADNLLQRELKKRKPFDVIEQEAWLGMVRTCDQLEIHFARLFRQYRLTPQQYNILRILRGEGSPLPILEIAARMITIVPGITGLVDRLEQAELAKRRRCEEDRRVVYVEITPKGVELLATLDQPVVELHKQMLAGLSKAEIKELIRLSEKIRVTVAAMDLKEEK</sequence>
<dbReference type="SUPFAM" id="SSF46785">
    <property type="entry name" value="Winged helix' DNA-binding domain"/>
    <property type="match status" value="1"/>
</dbReference>
<dbReference type="SMART" id="SM00347">
    <property type="entry name" value="HTH_MARR"/>
    <property type="match status" value="1"/>
</dbReference>
<evidence type="ECO:0000313" key="3">
    <source>
        <dbReference type="Proteomes" id="UP000001887"/>
    </source>
</evidence>
<dbReference type="eggNOG" id="COG1846">
    <property type="taxonomic scope" value="Bacteria"/>
</dbReference>
<gene>
    <name evidence="2" type="ordered locus">Psta_1616</name>
</gene>
<dbReference type="Proteomes" id="UP000001887">
    <property type="component" value="Chromosome"/>
</dbReference>
<dbReference type="STRING" id="530564.Psta_1616"/>
<name>D2QY77_PIRSD</name>
<dbReference type="InterPro" id="IPR036390">
    <property type="entry name" value="WH_DNA-bd_sf"/>
</dbReference>
<proteinExistence type="predicted"/>
<dbReference type="PANTHER" id="PTHR33164:SF101">
    <property type="entry name" value="TRANSCRIPTIONAL REPRESSOR MPRA"/>
    <property type="match status" value="1"/>
</dbReference>
<dbReference type="InterPro" id="IPR036388">
    <property type="entry name" value="WH-like_DNA-bd_sf"/>
</dbReference>
<keyword evidence="3" id="KW-1185">Reference proteome</keyword>
<dbReference type="GO" id="GO:0003700">
    <property type="term" value="F:DNA-binding transcription factor activity"/>
    <property type="evidence" value="ECO:0007669"/>
    <property type="project" value="InterPro"/>
</dbReference>
<dbReference type="InterPro" id="IPR000835">
    <property type="entry name" value="HTH_MarR-typ"/>
</dbReference>
<dbReference type="EMBL" id="CP001848">
    <property type="protein sequence ID" value="ADB16291.1"/>
    <property type="molecule type" value="Genomic_DNA"/>
</dbReference>
<protein>
    <submittedName>
        <fullName evidence="2">Transcriptional regulator, MarR family</fullName>
    </submittedName>
</protein>
<dbReference type="AlphaFoldDB" id="D2QY77"/>
<dbReference type="PRINTS" id="PR00598">
    <property type="entry name" value="HTHMARR"/>
</dbReference>
<dbReference type="HOGENOM" id="CLU_083287_27_2_0"/>
<dbReference type="KEGG" id="psl:Psta_1616"/>
<dbReference type="Pfam" id="PF01047">
    <property type="entry name" value="MarR"/>
    <property type="match status" value="1"/>
</dbReference>
<evidence type="ECO:0000313" key="2">
    <source>
        <dbReference type="EMBL" id="ADB16291.1"/>
    </source>
</evidence>
<organism evidence="2 3">
    <name type="scientific">Pirellula staleyi (strain ATCC 27377 / DSM 6068 / ICPB 4128)</name>
    <name type="common">Pirella staleyi</name>
    <dbReference type="NCBI Taxonomy" id="530564"/>
    <lineage>
        <taxon>Bacteria</taxon>
        <taxon>Pseudomonadati</taxon>
        <taxon>Planctomycetota</taxon>
        <taxon>Planctomycetia</taxon>
        <taxon>Pirellulales</taxon>
        <taxon>Pirellulaceae</taxon>
        <taxon>Pirellula</taxon>
    </lineage>
</organism>
<dbReference type="PROSITE" id="PS50995">
    <property type="entry name" value="HTH_MARR_2"/>
    <property type="match status" value="1"/>
</dbReference>
<reference evidence="2 3" key="1">
    <citation type="journal article" date="2009" name="Stand. Genomic Sci.">
        <title>Complete genome sequence of Pirellula staleyi type strain (ATCC 27377).</title>
        <authorList>
            <person name="Clum A."/>
            <person name="Tindall B.J."/>
            <person name="Sikorski J."/>
            <person name="Ivanova N."/>
            <person name="Mavrommatis K."/>
            <person name="Lucas S."/>
            <person name="Glavina del Rio T."/>
            <person name="Nolan M."/>
            <person name="Chen F."/>
            <person name="Tice H."/>
            <person name="Pitluck S."/>
            <person name="Cheng J.F."/>
            <person name="Chertkov O."/>
            <person name="Brettin T."/>
            <person name="Han C."/>
            <person name="Detter J.C."/>
            <person name="Kuske C."/>
            <person name="Bruce D."/>
            <person name="Goodwin L."/>
            <person name="Ovchinikova G."/>
            <person name="Pati A."/>
            <person name="Mikhailova N."/>
            <person name="Chen A."/>
            <person name="Palaniappan K."/>
            <person name="Land M."/>
            <person name="Hauser L."/>
            <person name="Chang Y.J."/>
            <person name="Jeffries C.D."/>
            <person name="Chain P."/>
            <person name="Rohde M."/>
            <person name="Goker M."/>
            <person name="Bristow J."/>
            <person name="Eisen J.A."/>
            <person name="Markowitz V."/>
            <person name="Hugenholtz P."/>
            <person name="Kyrpides N.C."/>
            <person name="Klenk H.P."/>
            <person name="Lapidus A."/>
        </authorList>
    </citation>
    <scope>NUCLEOTIDE SEQUENCE [LARGE SCALE GENOMIC DNA]</scope>
    <source>
        <strain evidence="3">ATCC 27377 / DSM 6068 / ICPB 4128</strain>
    </source>
</reference>
<dbReference type="OrthoDB" id="9799747at2"/>
<evidence type="ECO:0000259" key="1">
    <source>
        <dbReference type="PROSITE" id="PS50995"/>
    </source>
</evidence>